<protein>
    <submittedName>
        <fullName evidence="2">Uncharacterized protein</fullName>
    </submittedName>
</protein>
<accession>A0A1X6NRU3</accession>
<feature type="region of interest" description="Disordered" evidence="1">
    <location>
        <begin position="153"/>
        <end position="220"/>
    </location>
</feature>
<name>A0A1X6NRU3_PORUM</name>
<feature type="compositionally biased region" description="Pro residues" evidence="1">
    <location>
        <begin position="24"/>
        <end position="37"/>
    </location>
</feature>
<feature type="region of interest" description="Disordered" evidence="1">
    <location>
        <begin position="13"/>
        <end position="111"/>
    </location>
</feature>
<proteinExistence type="predicted"/>
<keyword evidence="3" id="KW-1185">Reference proteome</keyword>
<evidence type="ECO:0000256" key="1">
    <source>
        <dbReference type="SAM" id="MobiDB-lite"/>
    </source>
</evidence>
<sequence>MCACTSLALPLPARRVRPSWRSPSAPPAPPPHSPPASPAAGRAWRPTPTPPASLPTRPLTRCTLRPPRGARRPHRRCRRRRQGRVRGKAHGTVRRRGGGHGRLGRRRPPRHCLLPALPRQVRVGAVAPRWSRSGGHPPRRRGGHPVLCARARGGVPRHPHGRDVHVCGGPPGGGRRLAGRPAGQRRGDDAGRGRARRQPAAAVVWGGPDRGGHPEATADPASGVEATVAFRLRFPPGGCAAAAGGVAADFSFDFCAGAAARKVDELVLTGTAASARLSVLGVPGAVTVTPADGGAPTAVSFPAPAHVQQPLIQAVVDEWTGGAGAPRQPSPAGPAVRTSELVDEVLRGVYGPRGMGFWETWTKPVGRGAGT</sequence>
<dbReference type="Proteomes" id="UP000218209">
    <property type="component" value="Unassembled WGS sequence"/>
</dbReference>
<evidence type="ECO:0000313" key="3">
    <source>
        <dbReference type="Proteomes" id="UP000218209"/>
    </source>
</evidence>
<dbReference type="EMBL" id="KV919171">
    <property type="protein sequence ID" value="OSX71103.1"/>
    <property type="molecule type" value="Genomic_DNA"/>
</dbReference>
<feature type="compositionally biased region" description="Basic residues" evidence="1">
    <location>
        <begin position="68"/>
        <end position="110"/>
    </location>
</feature>
<gene>
    <name evidence="2" type="ORF">BU14_0602s0012</name>
</gene>
<evidence type="ECO:0000313" key="2">
    <source>
        <dbReference type="EMBL" id="OSX71103.1"/>
    </source>
</evidence>
<feature type="compositionally biased region" description="Low complexity" evidence="1">
    <location>
        <begin position="54"/>
        <end position="67"/>
    </location>
</feature>
<dbReference type="AlphaFoldDB" id="A0A1X6NRU3"/>
<reference evidence="2 3" key="1">
    <citation type="submission" date="2017-03" db="EMBL/GenBank/DDBJ databases">
        <title>WGS assembly of Porphyra umbilicalis.</title>
        <authorList>
            <person name="Brawley S.H."/>
            <person name="Blouin N.A."/>
            <person name="Ficko-Blean E."/>
            <person name="Wheeler G.L."/>
            <person name="Lohr M."/>
            <person name="Goodson H.V."/>
            <person name="Jenkins J.W."/>
            <person name="Blaby-Haas C.E."/>
            <person name="Helliwell K.E."/>
            <person name="Chan C."/>
            <person name="Marriage T."/>
            <person name="Bhattacharya D."/>
            <person name="Klein A.S."/>
            <person name="Badis Y."/>
            <person name="Brodie J."/>
            <person name="Cao Y."/>
            <person name="Collen J."/>
            <person name="Dittami S.M."/>
            <person name="Gachon C.M."/>
            <person name="Green B.R."/>
            <person name="Karpowicz S."/>
            <person name="Kim J.W."/>
            <person name="Kudahl U."/>
            <person name="Lin S."/>
            <person name="Michel G."/>
            <person name="Mittag M."/>
            <person name="Olson B.J."/>
            <person name="Pangilinan J."/>
            <person name="Peng Y."/>
            <person name="Qiu H."/>
            <person name="Shu S."/>
            <person name="Singer J.T."/>
            <person name="Smith A.G."/>
            <person name="Sprecher B.N."/>
            <person name="Wagner V."/>
            <person name="Wang W."/>
            <person name="Wang Z.-Y."/>
            <person name="Yan J."/>
            <person name="Yarish C."/>
            <person name="Zoeuner-Riek S."/>
            <person name="Zhuang Y."/>
            <person name="Zou Y."/>
            <person name="Lindquist E.A."/>
            <person name="Grimwood J."/>
            <person name="Barry K."/>
            <person name="Rokhsar D.S."/>
            <person name="Schmutz J."/>
            <person name="Stiller J.W."/>
            <person name="Grossman A.R."/>
            <person name="Prochnik S.E."/>
        </authorList>
    </citation>
    <scope>NUCLEOTIDE SEQUENCE [LARGE SCALE GENOMIC DNA]</scope>
    <source>
        <strain evidence="2">4086291</strain>
    </source>
</reference>
<organism evidence="2 3">
    <name type="scientific">Porphyra umbilicalis</name>
    <name type="common">Purple laver</name>
    <name type="synonym">Red alga</name>
    <dbReference type="NCBI Taxonomy" id="2786"/>
    <lineage>
        <taxon>Eukaryota</taxon>
        <taxon>Rhodophyta</taxon>
        <taxon>Bangiophyceae</taxon>
        <taxon>Bangiales</taxon>
        <taxon>Bangiaceae</taxon>
        <taxon>Porphyra</taxon>
    </lineage>
</organism>